<dbReference type="InterPro" id="IPR029064">
    <property type="entry name" value="Ribosomal_eL30-like_sf"/>
</dbReference>
<dbReference type="InterPro" id="IPR040701">
    <property type="entry name" value="Bact_RF_family2"/>
</dbReference>
<evidence type="ECO:0000313" key="3">
    <source>
        <dbReference type="Proteomes" id="UP001500979"/>
    </source>
</evidence>
<keyword evidence="2" id="KW-0378">Hydrolase</keyword>
<organism evidence="2 3">
    <name type="scientific">Saccharopolyspora taberi</name>
    <dbReference type="NCBI Taxonomy" id="60895"/>
    <lineage>
        <taxon>Bacteria</taxon>
        <taxon>Bacillati</taxon>
        <taxon>Actinomycetota</taxon>
        <taxon>Actinomycetes</taxon>
        <taxon>Pseudonocardiales</taxon>
        <taxon>Pseudonocardiaceae</taxon>
        <taxon>Saccharopolyspora</taxon>
    </lineage>
</organism>
<dbReference type="RefSeq" id="WP_344679439.1">
    <property type="nucleotide sequence ID" value="NZ_BAAAUX010000011.1"/>
</dbReference>
<dbReference type="Pfam" id="PF18844">
    <property type="entry name" value="baeRF_family2"/>
    <property type="match status" value="1"/>
</dbReference>
<feature type="region of interest" description="Disordered" evidence="1">
    <location>
        <begin position="261"/>
        <end position="281"/>
    </location>
</feature>
<keyword evidence="3" id="KW-1185">Reference proteome</keyword>
<protein>
    <submittedName>
        <fullName evidence="2">Vms1/Ankzf1 family peptidyl-tRNA hydrolase</fullName>
    </submittedName>
</protein>
<proteinExistence type="predicted"/>
<reference evidence="2 3" key="1">
    <citation type="journal article" date="2019" name="Int. J. Syst. Evol. Microbiol.">
        <title>The Global Catalogue of Microorganisms (GCM) 10K type strain sequencing project: providing services to taxonomists for standard genome sequencing and annotation.</title>
        <authorList>
            <consortium name="The Broad Institute Genomics Platform"/>
            <consortium name="The Broad Institute Genome Sequencing Center for Infectious Disease"/>
            <person name="Wu L."/>
            <person name="Ma J."/>
        </authorList>
    </citation>
    <scope>NUCLEOTIDE SEQUENCE [LARGE SCALE GENOMIC DNA]</scope>
    <source>
        <strain evidence="2 3">JCM 9383</strain>
    </source>
</reference>
<name>A0ABN3VAQ0_9PSEU</name>
<evidence type="ECO:0000256" key="1">
    <source>
        <dbReference type="SAM" id="MobiDB-lite"/>
    </source>
</evidence>
<gene>
    <name evidence="2" type="ORF">GCM10010470_21670</name>
</gene>
<accession>A0ABN3VAQ0</accession>
<dbReference type="EMBL" id="BAAAUX010000011">
    <property type="protein sequence ID" value="GAA2786943.1"/>
    <property type="molecule type" value="Genomic_DNA"/>
</dbReference>
<evidence type="ECO:0000313" key="2">
    <source>
        <dbReference type="EMBL" id="GAA2786943.1"/>
    </source>
</evidence>
<dbReference type="SUPFAM" id="SSF55315">
    <property type="entry name" value="L30e-like"/>
    <property type="match status" value="1"/>
</dbReference>
<comment type="caution">
    <text evidence="2">The sequence shown here is derived from an EMBL/GenBank/DDBJ whole genome shotgun (WGS) entry which is preliminary data.</text>
</comment>
<sequence>MELAELRHVYEHEGPFATVYLEARTPGEDAGKQVELRWRGLSDRLREVGATDETLAALDKRVGERAGEEYARGRVLVAGGSSVLLDEAWDVETGDGDQVFWGELPELGAYVREAARSVSELVVIADQEGAQVLQDVVVGARAPREADAEIVEGGGHEGVHKPRGGALSHNQIQRRADETLRRNAKDVVAHLTDVAAEFKPRVLVLAGGVQARTALRDELPADLSDRLVETERSGLAPNASDEALDEELIRIAGEENRRREEYNADRMRTEQAQGRAVQGGDSVVKAAEQGAVETLLLEENVPAQREASLFKSCAETTASVELVPSGVGLTGGAGAILRFPVR</sequence>
<dbReference type="Gene3D" id="3.30.1330.30">
    <property type="match status" value="1"/>
</dbReference>
<dbReference type="Proteomes" id="UP001500979">
    <property type="component" value="Unassembled WGS sequence"/>
</dbReference>
<dbReference type="GO" id="GO:0016787">
    <property type="term" value="F:hydrolase activity"/>
    <property type="evidence" value="ECO:0007669"/>
    <property type="project" value="UniProtKB-KW"/>
</dbReference>